<feature type="region of interest" description="Disordered" evidence="1">
    <location>
        <begin position="45"/>
        <end position="71"/>
    </location>
</feature>
<dbReference type="KEGG" id="hmr:Hipma_0552"/>
<reference evidence="2 3" key="1">
    <citation type="journal article" date="2011" name="Stand. Genomic Sci.">
        <title>Complete genome sequence of the thermophilic sulfur-reducer Hippea maritima type strain (MH(2)).</title>
        <authorList>
            <person name="Huntemann M."/>
            <person name="Lu M."/>
            <person name="Nolan M."/>
            <person name="Lapidus A."/>
            <person name="Lucas S."/>
            <person name="Hammon N."/>
            <person name="Deshpande S."/>
            <person name="Cheng J.F."/>
            <person name="Tapia R."/>
            <person name="Han C."/>
            <person name="Goodwin L."/>
            <person name="Pitluck S."/>
            <person name="Liolios K."/>
            <person name="Pagani I."/>
            <person name="Ivanova N."/>
            <person name="Ovchinikova G."/>
            <person name="Pati A."/>
            <person name="Chen A."/>
            <person name="Palaniappan K."/>
            <person name="Land M."/>
            <person name="Hauser L."/>
            <person name="Jeffries C.D."/>
            <person name="Detter J.C."/>
            <person name="Brambilla E.M."/>
            <person name="Rohde M."/>
            <person name="Spring S."/>
            <person name="Goker M."/>
            <person name="Woyke T."/>
            <person name="Bristow J."/>
            <person name="Eisen J.A."/>
            <person name="Markowitz V."/>
            <person name="Hugenholtz P."/>
            <person name="Kyrpides N.C."/>
            <person name="Klenk H.P."/>
            <person name="Mavromatis K."/>
        </authorList>
    </citation>
    <scope>NUCLEOTIDE SEQUENCE [LARGE SCALE GENOMIC DNA]</scope>
    <source>
        <strain evidence="3">ATCC 700847 / DSM 10411 / MH2</strain>
    </source>
</reference>
<gene>
    <name evidence="2" type="ordered locus">Hipma_0552</name>
</gene>
<dbReference type="Proteomes" id="UP000008139">
    <property type="component" value="Chromosome"/>
</dbReference>
<accession>F2LUR8</accession>
<evidence type="ECO:0000256" key="1">
    <source>
        <dbReference type="SAM" id="MobiDB-lite"/>
    </source>
</evidence>
<proteinExistence type="predicted"/>
<dbReference type="InParanoid" id="F2LUR8"/>
<dbReference type="STRING" id="760142.Hipma_0552"/>
<dbReference type="AlphaFoldDB" id="F2LUR8"/>
<evidence type="ECO:0000313" key="2">
    <source>
        <dbReference type="EMBL" id="AEA33523.1"/>
    </source>
</evidence>
<dbReference type="OrthoDB" id="9813321at2"/>
<dbReference type="Gene3D" id="2.20.28.30">
    <property type="entry name" value="RNA polymerase ii, chain L"/>
    <property type="match status" value="1"/>
</dbReference>
<protein>
    <recommendedName>
        <fullName evidence="4">Regulatory protein, FmdB family</fullName>
    </recommendedName>
</protein>
<organism evidence="2 3">
    <name type="scientific">Hippea maritima (strain ATCC 700847 / DSM 10411 / MH2)</name>
    <dbReference type="NCBI Taxonomy" id="760142"/>
    <lineage>
        <taxon>Bacteria</taxon>
        <taxon>Pseudomonadati</taxon>
        <taxon>Campylobacterota</taxon>
        <taxon>Desulfurellia</taxon>
        <taxon>Desulfurellales</taxon>
        <taxon>Hippeaceae</taxon>
        <taxon>Hippea</taxon>
    </lineage>
</organism>
<dbReference type="eggNOG" id="ENOG5030Z5T">
    <property type="taxonomic scope" value="Bacteria"/>
</dbReference>
<evidence type="ECO:0008006" key="4">
    <source>
        <dbReference type="Google" id="ProtNLM"/>
    </source>
</evidence>
<reference evidence="3" key="2">
    <citation type="submission" date="2011-03" db="EMBL/GenBank/DDBJ databases">
        <title>The complete genome of Hippea maritima DSM 10411.</title>
        <authorList>
            <consortium name="US DOE Joint Genome Institute (JGI-PGF)"/>
            <person name="Lucas S."/>
            <person name="Copeland A."/>
            <person name="Lapidus A."/>
            <person name="Bruce D."/>
            <person name="Goodwin L."/>
            <person name="Pitluck S."/>
            <person name="Peters L."/>
            <person name="Kyrpides N."/>
            <person name="Mavromatis K."/>
            <person name="Pagani I."/>
            <person name="Ivanova N."/>
            <person name="Mikhailova N."/>
            <person name="Lu M."/>
            <person name="Detter J.C."/>
            <person name="Tapia R."/>
            <person name="Han C."/>
            <person name="Land M."/>
            <person name="Hauser L."/>
            <person name="Markowitz V."/>
            <person name="Cheng J.-F."/>
            <person name="Hugenholtz P."/>
            <person name="Woyke T."/>
            <person name="Wu D."/>
            <person name="Spring S."/>
            <person name="Schroeder M."/>
            <person name="Brambilla E."/>
            <person name="Klenk H.-P."/>
            <person name="Eisen J.A."/>
        </authorList>
    </citation>
    <scope>NUCLEOTIDE SEQUENCE [LARGE SCALE GENOMIC DNA]</scope>
    <source>
        <strain evidence="3">ATCC 700847 / DSM 10411 / MH2</strain>
    </source>
</reference>
<dbReference type="HOGENOM" id="CLU_2734527_0_0_7"/>
<evidence type="ECO:0000313" key="3">
    <source>
        <dbReference type="Proteomes" id="UP000008139"/>
    </source>
</evidence>
<dbReference type="EMBL" id="CP002606">
    <property type="protein sequence ID" value="AEA33523.1"/>
    <property type="molecule type" value="Genomic_DNA"/>
</dbReference>
<keyword evidence="3" id="KW-1185">Reference proteome</keyword>
<name>F2LUR8_HIPMA</name>
<sequence>MNRKFKCTDCGAEFEEPFGTGRPVCPKCGSDNVFRIDEYAGMGRGQGRGLGRGMGKGLGKGMGRGLGRGRF</sequence>
<dbReference type="RefSeq" id="WP_013681564.1">
    <property type="nucleotide sequence ID" value="NC_015318.1"/>
</dbReference>